<organism evidence="9 10">
    <name type="scientific">Cicer arietinum</name>
    <name type="common">Chickpea</name>
    <name type="synonym">Garbanzo</name>
    <dbReference type="NCBI Taxonomy" id="3827"/>
    <lineage>
        <taxon>Eukaryota</taxon>
        <taxon>Viridiplantae</taxon>
        <taxon>Streptophyta</taxon>
        <taxon>Embryophyta</taxon>
        <taxon>Tracheophyta</taxon>
        <taxon>Spermatophyta</taxon>
        <taxon>Magnoliopsida</taxon>
        <taxon>eudicotyledons</taxon>
        <taxon>Gunneridae</taxon>
        <taxon>Pentapetalae</taxon>
        <taxon>rosids</taxon>
        <taxon>fabids</taxon>
        <taxon>Fabales</taxon>
        <taxon>Fabaceae</taxon>
        <taxon>Papilionoideae</taxon>
        <taxon>50 kb inversion clade</taxon>
        <taxon>NPAAA clade</taxon>
        <taxon>Hologalegina</taxon>
        <taxon>IRL clade</taxon>
        <taxon>Cicereae</taxon>
        <taxon>Cicer</taxon>
    </lineage>
</organism>
<evidence type="ECO:0000313" key="10">
    <source>
        <dbReference type="RefSeq" id="XP_012567284.1"/>
    </source>
</evidence>
<feature type="region of interest" description="Disordered" evidence="7">
    <location>
        <begin position="205"/>
        <end position="229"/>
    </location>
</feature>
<comment type="subcellular location">
    <subcellularLocation>
        <location evidence="1 6">Nucleus</location>
    </subcellularLocation>
</comment>
<evidence type="ECO:0000313" key="9">
    <source>
        <dbReference type="Proteomes" id="UP000087171"/>
    </source>
</evidence>
<dbReference type="GO" id="GO:0035267">
    <property type="term" value="C:NuA4 histone acetyltransferase complex"/>
    <property type="evidence" value="ECO:0007669"/>
    <property type="project" value="InterPro"/>
</dbReference>
<gene>
    <name evidence="10" type="primary">LOC101495214</name>
</gene>
<dbReference type="PANTHER" id="PTHR14898">
    <property type="entry name" value="ENHANCER OF POLYCOMB"/>
    <property type="match status" value="1"/>
</dbReference>
<evidence type="ECO:0000256" key="1">
    <source>
        <dbReference type="ARBA" id="ARBA00004123"/>
    </source>
</evidence>
<feature type="domain" description="Enhancer of polycomb-like N-terminal" evidence="8">
    <location>
        <begin position="346"/>
        <end position="429"/>
    </location>
</feature>
<keyword evidence="5 6" id="KW-0539">Nucleus</keyword>
<dbReference type="RefSeq" id="XP_012567284.1">
    <property type="nucleotide sequence ID" value="XM_012711830.1"/>
</dbReference>
<reference evidence="10" key="1">
    <citation type="submission" date="2025-08" db="UniProtKB">
        <authorList>
            <consortium name="RefSeq"/>
        </authorList>
    </citation>
    <scope>IDENTIFICATION</scope>
    <source>
        <tissue evidence="10">Etiolated seedlings</tissue>
    </source>
</reference>
<protein>
    <recommendedName>
        <fullName evidence="6">Enhancer of polycomb-like protein</fullName>
    </recommendedName>
</protein>
<evidence type="ECO:0000259" key="8">
    <source>
        <dbReference type="Pfam" id="PF10513"/>
    </source>
</evidence>
<keyword evidence="9" id="KW-1185">Reference proteome</keyword>
<evidence type="ECO:0000256" key="6">
    <source>
        <dbReference type="RuleBase" id="RU361124"/>
    </source>
</evidence>
<evidence type="ECO:0000256" key="2">
    <source>
        <dbReference type="ARBA" id="ARBA00008035"/>
    </source>
</evidence>
<keyword evidence="4 6" id="KW-0804">Transcription</keyword>
<dbReference type="OrthoDB" id="435275at2759"/>
<dbReference type="AlphaFoldDB" id="A0A1S3DVT2"/>
<name>A0A1S3DVT2_CICAR</name>
<dbReference type="GeneID" id="101495214"/>
<dbReference type="PaxDb" id="3827-XP_004515490.1"/>
<evidence type="ECO:0000256" key="7">
    <source>
        <dbReference type="SAM" id="MobiDB-lite"/>
    </source>
</evidence>
<dbReference type="GO" id="GO:0005634">
    <property type="term" value="C:nucleus"/>
    <property type="evidence" value="ECO:0007669"/>
    <property type="project" value="UniProtKB-SubCell"/>
</dbReference>
<proteinExistence type="inferred from homology"/>
<dbReference type="STRING" id="3827.A0A1S3DVT2"/>
<feature type="region of interest" description="Disordered" evidence="7">
    <location>
        <begin position="141"/>
        <end position="179"/>
    </location>
</feature>
<feature type="compositionally biased region" description="Basic residues" evidence="7">
    <location>
        <begin position="163"/>
        <end position="175"/>
    </location>
</feature>
<keyword evidence="3 6" id="KW-0805">Transcription regulation</keyword>
<evidence type="ECO:0000256" key="5">
    <source>
        <dbReference type="ARBA" id="ARBA00023242"/>
    </source>
</evidence>
<dbReference type="GO" id="GO:0006357">
    <property type="term" value="P:regulation of transcription by RNA polymerase II"/>
    <property type="evidence" value="ECO:0007669"/>
    <property type="project" value="InterPro"/>
</dbReference>
<dbReference type="eggNOG" id="KOG2261">
    <property type="taxonomic scope" value="Eukaryota"/>
</dbReference>
<dbReference type="Pfam" id="PF10513">
    <property type="entry name" value="EPL1"/>
    <property type="match status" value="1"/>
</dbReference>
<comment type="similarity">
    <text evidence="2 6">Belongs to the enhancer of polycomb family.</text>
</comment>
<dbReference type="InterPro" id="IPR019542">
    <property type="entry name" value="Enhancer_polycomb-like_N"/>
</dbReference>
<accession>A0A1S3DVT2</accession>
<evidence type="ECO:0000256" key="3">
    <source>
        <dbReference type="ARBA" id="ARBA00023015"/>
    </source>
</evidence>
<dbReference type="KEGG" id="cam:101495214"/>
<dbReference type="Proteomes" id="UP000087171">
    <property type="component" value="Unplaced"/>
</dbReference>
<evidence type="ECO:0000256" key="4">
    <source>
        <dbReference type="ARBA" id="ARBA00023163"/>
    </source>
</evidence>
<dbReference type="InterPro" id="IPR024943">
    <property type="entry name" value="Enhancer_polycomb"/>
</dbReference>
<sequence>MMRVTVKLPELLAFFLSEPIHAAFASQGVQFLQGSPPAKIGICRFFDITQFIPLFSVDFSAVPDYFEYLHSAMLLDFRFRSFFIVNSPINAHSDDEDKTDFLEYKDKLQISCDAFEREPSESGTAIRGVIEINDTLSLPSSAKGARVAGGRNGQYRSMNSRGIQKRRSSLRKRKPQSPLTMTLRRSNRAVASDLVGGRKLNIQLAGTTSSKRHRSLYPGNTAGSLKEASSTVVDSTQTVADSSLCSANILVTESDRCHREDGAIVTLEMSASREWLLTVKRDGLVKCTFKAEKVMRPCSSSRFTHAVMFSLDNGWKLEFANRQDWILFKDLYKQCSERNIPGHVARFIPVPGVHEHEVSSNAEKDDVPFQRPATYISVHGDEITRAMARRTANYDMDSEDEEWLSKLNNEFQEQLSEDDFELIIDAFEKVYYCNPDDSFDVKSAASSCHDLGSKEVVEAVYIYWMRKRKQKRSLLIRVFQNHQSKRAPLIPKPLLRKKRSFKRQPSQFGRGNQPSVLRAIAAEQDALEENAMLRIEEAKASANASMEIAIQKRRRAQSLAENADLATYKAAMLIKIAGAAMAAESVEAGAKYFLD</sequence>